<protein>
    <submittedName>
        <fullName evidence="3">VOC family protein</fullName>
    </submittedName>
</protein>
<accession>A0ABZ1YPA6</accession>
<feature type="domain" description="VOC" evidence="2">
    <location>
        <begin position="10"/>
        <end position="125"/>
    </location>
</feature>
<dbReference type="EMBL" id="CP109441">
    <property type="protein sequence ID" value="WUV44821.1"/>
    <property type="molecule type" value="Genomic_DNA"/>
</dbReference>
<gene>
    <name evidence="3" type="ORF">OG563_37675</name>
</gene>
<dbReference type="PANTHER" id="PTHR43048">
    <property type="entry name" value="METHYLMALONYL-COA EPIMERASE"/>
    <property type="match status" value="1"/>
</dbReference>
<evidence type="ECO:0000256" key="1">
    <source>
        <dbReference type="ARBA" id="ARBA00022723"/>
    </source>
</evidence>
<dbReference type="InterPro" id="IPR029068">
    <property type="entry name" value="Glyas_Bleomycin-R_OHBP_Dase"/>
</dbReference>
<dbReference type="Proteomes" id="UP001432062">
    <property type="component" value="Chromosome"/>
</dbReference>
<dbReference type="RefSeq" id="WP_327100354.1">
    <property type="nucleotide sequence ID" value="NZ_CP109149.1"/>
</dbReference>
<dbReference type="PROSITE" id="PS51819">
    <property type="entry name" value="VOC"/>
    <property type="match status" value="2"/>
</dbReference>
<name>A0ABZ1YPA6_9NOCA</name>
<evidence type="ECO:0000313" key="4">
    <source>
        <dbReference type="Proteomes" id="UP001432062"/>
    </source>
</evidence>
<evidence type="ECO:0000259" key="2">
    <source>
        <dbReference type="PROSITE" id="PS51819"/>
    </source>
</evidence>
<dbReference type="PANTHER" id="PTHR43048:SF3">
    <property type="entry name" value="METHYLMALONYL-COA EPIMERASE, MITOCHONDRIAL"/>
    <property type="match status" value="1"/>
</dbReference>
<reference evidence="3" key="1">
    <citation type="submission" date="2022-10" db="EMBL/GenBank/DDBJ databases">
        <title>The complete genomes of actinobacterial strains from the NBC collection.</title>
        <authorList>
            <person name="Joergensen T.S."/>
            <person name="Alvarez Arevalo M."/>
            <person name="Sterndorff E.B."/>
            <person name="Faurdal D."/>
            <person name="Vuksanovic O."/>
            <person name="Mourched A.-S."/>
            <person name="Charusanti P."/>
            <person name="Shaw S."/>
            <person name="Blin K."/>
            <person name="Weber T."/>
        </authorList>
    </citation>
    <scope>NUCLEOTIDE SEQUENCE</scope>
    <source>
        <strain evidence="3">NBC_01482</strain>
    </source>
</reference>
<dbReference type="SUPFAM" id="SSF54593">
    <property type="entry name" value="Glyoxalase/Bleomycin resistance protein/Dihydroxybiphenyl dioxygenase"/>
    <property type="match status" value="1"/>
</dbReference>
<dbReference type="Gene3D" id="3.10.180.10">
    <property type="entry name" value="2,3-Dihydroxybiphenyl 1,2-Dioxygenase, domain 1"/>
    <property type="match status" value="2"/>
</dbReference>
<sequence length="310" mass="35010">MASGFSPITHLRHVGLAVPNYDQAVEFYTKVWGLLPIANDSGVTFFATPADPEHYILRIREDRLKRLDLISFGAQSIGEVDLLAERLGRAGVKINRDPAVMTTPGGGYGLRFFDLDGRLIEVSADVEQRPFRLLEERESIPRKLSHVVINSTDVQKTKAFYETHLGFRLSDWLGDLMCFMRSSSQHHILAISRAPSTSLNHISFEMRGLDEYMRGTGRMIRSGYRPLWGPGRHGAGDNTFSYFLDPLENVIEYTTELEIVDENTWEPSVYDPTRSETQDQWGTGGAMTEVMLPVMLKQRDDVGLWTPSPV</sequence>
<dbReference type="InterPro" id="IPR004360">
    <property type="entry name" value="Glyas_Fos-R_dOase_dom"/>
</dbReference>
<feature type="domain" description="VOC" evidence="2">
    <location>
        <begin position="143"/>
        <end position="256"/>
    </location>
</feature>
<dbReference type="InterPro" id="IPR051785">
    <property type="entry name" value="MMCE/EMCE_epimerase"/>
</dbReference>
<keyword evidence="1" id="KW-0479">Metal-binding</keyword>
<proteinExistence type="predicted"/>
<keyword evidence="4" id="KW-1185">Reference proteome</keyword>
<evidence type="ECO:0000313" key="3">
    <source>
        <dbReference type="EMBL" id="WUV44821.1"/>
    </source>
</evidence>
<dbReference type="Pfam" id="PF00903">
    <property type="entry name" value="Glyoxalase"/>
    <property type="match status" value="2"/>
</dbReference>
<dbReference type="InterPro" id="IPR037523">
    <property type="entry name" value="VOC_core"/>
</dbReference>
<dbReference type="CDD" id="cd08362">
    <property type="entry name" value="BphC5-RrK37_N_like"/>
    <property type="match status" value="1"/>
</dbReference>
<organism evidence="3 4">
    <name type="scientific">Nocardia vinacea</name>
    <dbReference type="NCBI Taxonomy" id="96468"/>
    <lineage>
        <taxon>Bacteria</taxon>
        <taxon>Bacillati</taxon>
        <taxon>Actinomycetota</taxon>
        <taxon>Actinomycetes</taxon>
        <taxon>Mycobacteriales</taxon>
        <taxon>Nocardiaceae</taxon>
        <taxon>Nocardia</taxon>
    </lineage>
</organism>